<evidence type="ECO:0008006" key="3">
    <source>
        <dbReference type="Google" id="ProtNLM"/>
    </source>
</evidence>
<protein>
    <recommendedName>
        <fullName evidence="3">Selenoprotein L</fullName>
    </recommendedName>
</protein>
<gene>
    <name evidence="1" type="primary">selenol</name>
</gene>
<keyword evidence="2" id="KW-1185">Reference proteome</keyword>
<proteinExistence type="predicted"/>
<accession>A0A671V8T0</accession>
<dbReference type="GeneTree" id="ENSGT00600000085656"/>
<reference evidence="1" key="3">
    <citation type="submission" date="2025-09" db="UniProtKB">
        <authorList>
            <consortium name="Ensembl"/>
        </authorList>
    </citation>
    <scope>IDENTIFICATION</scope>
</reference>
<evidence type="ECO:0000313" key="2">
    <source>
        <dbReference type="Proteomes" id="UP000472265"/>
    </source>
</evidence>
<dbReference type="AlphaFoldDB" id="A0A671V8T0"/>
<evidence type="ECO:0000313" key="1">
    <source>
        <dbReference type="Ensembl" id="ENSSAUP00010021300.1"/>
    </source>
</evidence>
<reference evidence="1" key="1">
    <citation type="submission" date="2021-04" db="EMBL/GenBank/DDBJ databases">
        <authorList>
            <consortium name="Wellcome Sanger Institute Data Sharing"/>
        </authorList>
    </citation>
    <scope>NUCLEOTIDE SEQUENCE [LARGE SCALE GENOMIC DNA]</scope>
</reference>
<dbReference type="Ensembl" id="ENSSAUT00010022513.1">
    <property type="protein sequence ID" value="ENSSAUP00010021300.1"/>
    <property type="gene ID" value="ENSSAUG00010009449.1"/>
</dbReference>
<sequence length="158" mass="17426">MAEDVTVSEETLTSSLSLLVNLGKVLLEKAKQEAAESLERFVPYKITTLYGLMTAGAQLFKSLGVKKKSEAEAVWQKFYHRAAVREQVDELLQLESDWDSFLVSVDEGLQTELSGGTIAESLSPETPFTDGRSGKSVTLGQYLDQGQKLLLVLIRHFG</sequence>
<organism evidence="1 2">
    <name type="scientific">Sparus aurata</name>
    <name type="common">Gilthead sea bream</name>
    <dbReference type="NCBI Taxonomy" id="8175"/>
    <lineage>
        <taxon>Eukaryota</taxon>
        <taxon>Metazoa</taxon>
        <taxon>Chordata</taxon>
        <taxon>Craniata</taxon>
        <taxon>Vertebrata</taxon>
        <taxon>Euteleostomi</taxon>
        <taxon>Actinopterygii</taxon>
        <taxon>Neopterygii</taxon>
        <taxon>Teleostei</taxon>
        <taxon>Neoteleostei</taxon>
        <taxon>Acanthomorphata</taxon>
        <taxon>Eupercaria</taxon>
        <taxon>Spariformes</taxon>
        <taxon>Sparidae</taxon>
        <taxon>Sparus</taxon>
    </lineage>
</organism>
<dbReference type="Proteomes" id="UP000472265">
    <property type="component" value="Chromosome 22"/>
</dbReference>
<name>A0A671V8T0_SPAAU</name>
<reference evidence="1" key="2">
    <citation type="submission" date="2025-08" db="UniProtKB">
        <authorList>
            <consortium name="Ensembl"/>
        </authorList>
    </citation>
    <scope>IDENTIFICATION</scope>
</reference>